<name>A0A3P6T3E3_ANISI</name>
<reference evidence="2 3" key="1">
    <citation type="submission" date="2018-11" db="EMBL/GenBank/DDBJ databases">
        <authorList>
            <consortium name="Pathogen Informatics"/>
        </authorList>
    </citation>
    <scope>NUCLEOTIDE SEQUENCE [LARGE SCALE GENOMIC DNA]</scope>
</reference>
<evidence type="ECO:0000313" key="3">
    <source>
        <dbReference type="Proteomes" id="UP000267096"/>
    </source>
</evidence>
<evidence type="ECO:0000256" key="1">
    <source>
        <dbReference type="SAM" id="MobiDB-lite"/>
    </source>
</evidence>
<dbReference type="Gene3D" id="1.20.5.390">
    <property type="entry name" value="L1 transposable element, trimerization domain"/>
    <property type="match status" value="1"/>
</dbReference>
<feature type="compositionally biased region" description="Basic and acidic residues" evidence="1">
    <location>
        <begin position="27"/>
        <end position="44"/>
    </location>
</feature>
<sequence length="151" mass="17394">MSEKRRAVEQLEGERTGLEEQLQLQKRNFDQLGSERKEQEGTLRGEIEKLKKALQTAQTNASNAKEEELRSLNAQLESLNKNLSKSETKYAELEKKASAWTEEKKALLERCLNTESDLDFERERAAENKRRFDNALSAMHELGRANQSLQV</sequence>
<keyword evidence="3" id="KW-1185">Reference proteome</keyword>
<dbReference type="AlphaFoldDB" id="A0A3P6T3E3"/>
<evidence type="ECO:0000313" key="2">
    <source>
        <dbReference type="EMBL" id="VDK75045.1"/>
    </source>
</evidence>
<proteinExistence type="predicted"/>
<feature type="compositionally biased region" description="Basic and acidic residues" evidence="1">
    <location>
        <begin position="1"/>
        <end position="18"/>
    </location>
</feature>
<organism evidence="2 3">
    <name type="scientific">Anisakis simplex</name>
    <name type="common">Herring worm</name>
    <dbReference type="NCBI Taxonomy" id="6269"/>
    <lineage>
        <taxon>Eukaryota</taxon>
        <taxon>Metazoa</taxon>
        <taxon>Ecdysozoa</taxon>
        <taxon>Nematoda</taxon>
        <taxon>Chromadorea</taxon>
        <taxon>Rhabditida</taxon>
        <taxon>Spirurina</taxon>
        <taxon>Ascaridomorpha</taxon>
        <taxon>Ascaridoidea</taxon>
        <taxon>Anisakidae</taxon>
        <taxon>Anisakis</taxon>
        <taxon>Anisakis simplex complex</taxon>
    </lineage>
</organism>
<dbReference type="EMBL" id="UYRR01038956">
    <property type="protein sequence ID" value="VDK75045.1"/>
    <property type="molecule type" value="Genomic_DNA"/>
</dbReference>
<dbReference type="Proteomes" id="UP000267096">
    <property type="component" value="Unassembled WGS sequence"/>
</dbReference>
<gene>
    <name evidence="2" type="ORF">ASIM_LOCUS20208</name>
</gene>
<feature type="region of interest" description="Disordered" evidence="1">
    <location>
        <begin position="1"/>
        <end position="44"/>
    </location>
</feature>
<dbReference type="OrthoDB" id="79871at2759"/>
<protein>
    <submittedName>
        <fullName evidence="2">Uncharacterized protein</fullName>
    </submittedName>
</protein>
<dbReference type="SUPFAM" id="SSF69979">
    <property type="entry name" value="Eea1 homodimerisation domain"/>
    <property type="match status" value="1"/>
</dbReference>
<accession>A0A3P6T3E3</accession>